<evidence type="ECO:0000313" key="8">
    <source>
        <dbReference type="Proteomes" id="UP000199608"/>
    </source>
</evidence>
<dbReference type="PANTHER" id="PTHR43273:SF8">
    <property type="entry name" value="RADICAL SAM DOMAIN PROTEIN"/>
    <property type="match status" value="1"/>
</dbReference>
<proteinExistence type="predicted"/>
<feature type="domain" description="Radical SAM core" evidence="6">
    <location>
        <begin position="105"/>
        <end position="256"/>
    </location>
</feature>
<dbReference type="GO" id="GO:0051536">
    <property type="term" value="F:iron-sulfur cluster binding"/>
    <property type="evidence" value="ECO:0007669"/>
    <property type="project" value="UniProtKB-KW"/>
</dbReference>
<keyword evidence="8" id="KW-1185">Reference proteome</keyword>
<dbReference type="AlphaFoldDB" id="A0A1H2IAM5"/>
<dbReference type="SFLD" id="SFLDG01067">
    <property type="entry name" value="SPASM/twitch_domain_containing"/>
    <property type="match status" value="1"/>
</dbReference>
<keyword evidence="5" id="KW-0411">Iron-sulfur</keyword>
<sequence length="485" mass="54439">MEMMKIADHKRFQANGNEFVFMTQTGSIFEIETGSETQAVLNHDISQRTFTKQDVYSILKGTRSDKDSLWNDLAKNRVLAPQELPENKPLQHFPEIPLKTLVLHVTEACNLGCHYCYHNPENTNKSLGLNKTPDLSMEFKVAKKAVDFLFEHSRGLEELVLVFFGGEPLLNLNLISKTVTYANEKARENAKTIEYAMTTNGTLLTDKAIHFLNENKIGTTVSLDGLEAVHDRFRQFPDGSPSYKVILPKIKKFLGKENPKPVVARVTLAKDAKDISRTLYHLLGLGFSEVGFAPVTTMDTDFQLDAHQMTSLLEQFVHLSETFINLALKDEFLGFTNLVDLLVTLHEGEVKQYPCGAGIGMFSVDPKGGLFLCQRLTHDDSARMGDIFDGLDREKLGTFRLDAGLDKKSDCKGCWAASICAGGCYHEAKIREGDLLLPNLHYCQWIKTWIATGLNVYGRLMKQAPSFLDKLSMLRGHEPLFNPLV</sequence>
<dbReference type="PANTHER" id="PTHR43273">
    <property type="entry name" value="ANAEROBIC SULFATASE-MATURATING ENZYME HOMOLOG ASLB-RELATED"/>
    <property type="match status" value="1"/>
</dbReference>
<dbReference type="GO" id="GO:0016491">
    <property type="term" value="F:oxidoreductase activity"/>
    <property type="evidence" value="ECO:0007669"/>
    <property type="project" value="InterPro"/>
</dbReference>
<evidence type="ECO:0000256" key="4">
    <source>
        <dbReference type="ARBA" id="ARBA00023004"/>
    </source>
</evidence>
<reference evidence="8" key="1">
    <citation type="submission" date="2016-10" db="EMBL/GenBank/DDBJ databases">
        <authorList>
            <person name="Varghese N."/>
            <person name="Submissions S."/>
        </authorList>
    </citation>
    <scope>NUCLEOTIDE SEQUENCE [LARGE SCALE GENOMIC DNA]</scope>
    <source>
        <strain evidence="8">DSM 3384</strain>
    </source>
</reference>
<dbReference type="RefSeq" id="WP_092235213.1">
    <property type="nucleotide sequence ID" value="NZ_FNLL01000008.1"/>
</dbReference>
<organism evidence="7 8">
    <name type="scientific">Desulfobacula phenolica</name>
    <dbReference type="NCBI Taxonomy" id="90732"/>
    <lineage>
        <taxon>Bacteria</taxon>
        <taxon>Pseudomonadati</taxon>
        <taxon>Thermodesulfobacteriota</taxon>
        <taxon>Desulfobacteria</taxon>
        <taxon>Desulfobacterales</taxon>
        <taxon>Desulfobacteraceae</taxon>
        <taxon>Desulfobacula</taxon>
    </lineage>
</organism>
<evidence type="ECO:0000256" key="1">
    <source>
        <dbReference type="ARBA" id="ARBA00001966"/>
    </source>
</evidence>
<accession>A0A1H2IAM5</accession>
<dbReference type="Proteomes" id="UP000199608">
    <property type="component" value="Unassembled WGS sequence"/>
</dbReference>
<dbReference type="InterPro" id="IPR023885">
    <property type="entry name" value="4Fe4S-binding_SPASM_dom"/>
</dbReference>
<dbReference type="SFLD" id="SFLDG01384">
    <property type="entry name" value="thioether_bond_formation_requi"/>
    <property type="match status" value="1"/>
</dbReference>
<dbReference type="SUPFAM" id="SSF102114">
    <property type="entry name" value="Radical SAM enzymes"/>
    <property type="match status" value="1"/>
</dbReference>
<keyword evidence="3" id="KW-0479">Metal-binding</keyword>
<protein>
    <recommendedName>
        <fullName evidence="6">Radical SAM core domain-containing protein</fullName>
    </recommendedName>
</protein>
<dbReference type="SFLD" id="SFLDS00029">
    <property type="entry name" value="Radical_SAM"/>
    <property type="match status" value="1"/>
</dbReference>
<keyword evidence="2" id="KW-0949">S-adenosyl-L-methionine</keyword>
<name>A0A1H2IAM5_9BACT</name>
<dbReference type="EMBL" id="FNLL01000008">
    <property type="protein sequence ID" value="SDU40976.1"/>
    <property type="molecule type" value="Genomic_DNA"/>
</dbReference>
<dbReference type="GO" id="GO:0046872">
    <property type="term" value="F:metal ion binding"/>
    <property type="evidence" value="ECO:0007669"/>
    <property type="project" value="UniProtKB-KW"/>
</dbReference>
<dbReference type="CDD" id="cd01335">
    <property type="entry name" value="Radical_SAM"/>
    <property type="match status" value="1"/>
</dbReference>
<evidence type="ECO:0000259" key="6">
    <source>
        <dbReference type="Pfam" id="PF04055"/>
    </source>
</evidence>
<evidence type="ECO:0000256" key="5">
    <source>
        <dbReference type="ARBA" id="ARBA00023014"/>
    </source>
</evidence>
<gene>
    <name evidence="7" type="ORF">SAMN04487931_10826</name>
</gene>
<dbReference type="InterPro" id="IPR013785">
    <property type="entry name" value="Aldolase_TIM"/>
</dbReference>
<dbReference type="InterPro" id="IPR058240">
    <property type="entry name" value="rSAM_sf"/>
</dbReference>
<evidence type="ECO:0000313" key="7">
    <source>
        <dbReference type="EMBL" id="SDU40976.1"/>
    </source>
</evidence>
<dbReference type="InterPro" id="IPR023867">
    <property type="entry name" value="Sulphatase_maturase_rSAM"/>
</dbReference>
<evidence type="ECO:0000256" key="3">
    <source>
        <dbReference type="ARBA" id="ARBA00022723"/>
    </source>
</evidence>
<keyword evidence="4" id="KW-0408">Iron</keyword>
<dbReference type="InterPro" id="IPR007197">
    <property type="entry name" value="rSAM"/>
</dbReference>
<dbReference type="SFLD" id="SFLDG01386">
    <property type="entry name" value="main_SPASM_domain-containing"/>
    <property type="match status" value="1"/>
</dbReference>
<comment type="cofactor">
    <cofactor evidence="1">
        <name>[4Fe-4S] cluster</name>
        <dbReference type="ChEBI" id="CHEBI:49883"/>
    </cofactor>
</comment>
<evidence type="ECO:0000256" key="2">
    <source>
        <dbReference type="ARBA" id="ARBA00022691"/>
    </source>
</evidence>
<dbReference type="Gene3D" id="3.20.20.70">
    <property type="entry name" value="Aldolase class I"/>
    <property type="match status" value="1"/>
</dbReference>
<dbReference type="Pfam" id="PF04055">
    <property type="entry name" value="Radical_SAM"/>
    <property type="match status" value="1"/>
</dbReference>
<dbReference type="NCBIfam" id="TIGR04085">
    <property type="entry name" value="rSAM_more_4Fe4S"/>
    <property type="match status" value="1"/>
</dbReference>